<protein>
    <recommendedName>
        <fullName evidence="3">Heme-binding protein</fullName>
    </recommendedName>
</protein>
<dbReference type="AlphaFoldDB" id="A0A7W6JNA9"/>
<dbReference type="InterPro" id="IPR011256">
    <property type="entry name" value="Reg_factor_effector_dom_sf"/>
</dbReference>
<gene>
    <name evidence="1" type="ORF">GGR46_000073</name>
</gene>
<dbReference type="Gene3D" id="3.20.80.10">
    <property type="entry name" value="Regulatory factor, effector binding domain"/>
    <property type="match status" value="1"/>
</dbReference>
<dbReference type="EMBL" id="JACIEH010000001">
    <property type="protein sequence ID" value="MBB4096540.1"/>
    <property type="molecule type" value="Genomic_DNA"/>
</dbReference>
<dbReference type="PANTHER" id="PTHR11220:SF58">
    <property type="entry name" value="SOUL HEME-BINDING FAMILY PROTEIN"/>
    <property type="match status" value="1"/>
</dbReference>
<reference evidence="1 2" key="1">
    <citation type="submission" date="2020-08" db="EMBL/GenBank/DDBJ databases">
        <title>Genomic Encyclopedia of Type Strains, Phase IV (KMG-IV): sequencing the most valuable type-strain genomes for metagenomic binning, comparative biology and taxonomic classification.</title>
        <authorList>
            <person name="Goeker M."/>
        </authorList>
    </citation>
    <scope>NUCLEOTIDE SEQUENCE [LARGE SCALE GENOMIC DNA]</scope>
    <source>
        <strain evidence="1 2">DSM 101806</strain>
    </source>
</reference>
<dbReference type="SUPFAM" id="SSF55136">
    <property type="entry name" value="Probable bacterial effector-binding domain"/>
    <property type="match status" value="1"/>
</dbReference>
<evidence type="ECO:0000313" key="1">
    <source>
        <dbReference type="EMBL" id="MBB4096540.1"/>
    </source>
</evidence>
<accession>A0A7W6JNA9</accession>
<sequence length="197" mass="21219">MHLNGKLVGAGVAVAIAAGIGYALLFKPEDEAEFDTVARDGAFSVRDYPRLLVAEAVVPGLRQAALSVGFTRLADYVFGKDRAGGRLPMTVPVLSDGDEDGRGWRTRFVMPPHASIDTLPDPRDGVRLRSLPARRIAALRFNGVDSEGALDAYEAELRAWIGAHGLRAAGPVEHAFYNSPFTPARLRRTEVMIPLAA</sequence>
<evidence type="ECO:0000313" key="2">
    <source>
        <dbReference type="Proteomes" id="UP000557392"/>
    </source>
</evidence>
<dbReference type="Pfam" id="PF04832">
    <property type="entry name" value="SOUL"/>
    <property type="match status" value="1"/>
</dbReference>
<evidence type="ECO:0008006" key="3">
    <source>
        <dbReference type="Google" id="ProtNLM"/>
    </source>
</evidence>
<proteinExistence type="predicted"/>
<name>A0A7W6JNA9_9SPHN</name>
<organism evidence="1 2">
    <name type="scientific">Sphingomonas kyeonggiensis</name>
    <dbReference type="NCBI Taxonomy" id="1268553"/>
    <lineage>
        <taxon>Bacteria</taxon>
        <taxon>Pseudomonadati</taxon>
        <taxon>Pseudomonadota</taxon>
        <taxon>Alphaproteobacteria</taxon>
        <taxon>Sphingomonadales</taxon>
        <taxon>Sphingomonadaceae</taxon>
        <taxon>Sphingomonas</taxon>
    </lineage>
</organism>
<dbReference type="Proteomes" id="UP000557392">
    <property type="component" value="Unassembled WGS sequence"/>
</dbReference>
<comment type="caution">
    <text evidence="1">The sequence shown here is derived from an EMBL/GenBank/DDBJ whole genome shotgun (WGS) entry which is preliminary data.</text>
</comment>
<keyword evidence="2" id="KW-1185">Reference proteome</keyword>
<dbReference type="InterPro" id="IPR006917">
    <property type="entry name" value="SOUL_heme-bd"/>
</dbReference>
<dbReference type="PANTHER" id="PTHR11220">
    <property type="entry name" value="HEME-BINDING PROTEIN-RELATED"/>
    <property type="match status" value="1"/>
</dbReference>
<dbReference type="RefSeq" id="WP_183993520.1">
    <property type="nucleotide sequence ID" value="NZ_JACIEH010000001.1"/>
</dbReference>